<dbReference type="Gene3D" id="6.10.250.2940">
    <property type="match status" value="1"/>
</dbReference>
<dbReference type="InterPro" id="IPR007080">
    <property type="entry name" value="RNA_pol_Rpb1_1"/>
</dbReference>
<proteinExistence type="inferred from homology"/>
<dbReference type="GO" id="GO:0003677">
    <property type="term" value="F:DNA binding"/>
    <property type="evidence" value="ECO:0007669"/>
    <property type="project" value="InterPro"/>
</dbReference>
<keyword evidence="14" id="KW-1185">Reference proteome</keyword>
<keyword evidence="8 10" id="KW-0804">Transcription</keyword>
<keyword evidence="4 10" id="KW-0808">Transferase</keyword>
<dbReference type="Pfam" id="PF05000">
    <property type="entry name" value="RNA_pol_Rpb1_4"/>
    <property type="match status" value="1"/>
</dbReference>
<feature type="region of interest" description="Disordered" evidence="11">
    <location>
        <begin position="42"/>
        <end position="93"/>
    </location>
</feature>
<dbReference type="Pfam" id="PF04983">
    <property type="entry name" value="RNA_pol_Rpb1_3"/>
    <property type="match status" value="1"/>
</dbReference>
<dbReference type="InterPro" id="IPR007083">
    <property type="entry name" value="RNA_pol_Rpb1_4"/>
</dbReference>
<dbReference type="InterPro" id="IPR038120">
    <property type="entry name" value="Rpb1_funnel_sf"/>
</dbReference>
<dbReference type="Gene3D" id="4.10.860.120">
    <property type="entry name" value="RNA polymerase II, clamp domain"/>
    <property type="match status" value="1"/>
</dbReference>
<dbReference type="InterPro" id="IPR042102">
    <property type="entry name" value="RNA_pol_Rpb1_3_sf"/>
</dbReference>
<feature type="compositionally biased region" description="Basic and acidic residues" evidence="11">
    <location>
        <begin position="63"/>
        <end position="84"/>
    </location>
</feature>
<evidence type="ECO:0000256" key="10">
    <source>
        <dbReference type="RuleBase" id="RU004279"/>
    </source>
</evidence>
<evidence type="ECO:0000256" key="8">
    <source>
        <dbReference type="ARBA" id="ARBA00023163"/>
    </source>
</evidence>
<comment type="caution">
    <text evidence="13">The sequence shown here is derived from an EMBL/GenBank/DDBJ whole genome shotgun (WGS) entry which is preliminary data.</text>
</comment>
<evidence type="ECO:0000313" key="14">
    <source>
        <dbReference type="Proteomes" id="UP000604825"/>
    </source>
</evidence>
<feature type="domain" description="RNA polymerase N-terminal" evidence="12">
    <location>
        <begin position="241"/>
        <end position="487"/>
    </location>
</feature>
<evidence type="ECO:0000256" key="6">
    <source>
        <dbReference type="ARBA" id="ARBA00022737"/>
    </source>
</evidence>
<evidence type="ECO:0000256" key="9">
    <source>
        <dbReference type="ARBA" id="ARBA00048552"/>
    </source>
</evidence>
<comment type="similarity">
    <text evidence="1 10">Belongs to the RNA polymerase beta' chain family.</text>
</comment>
<dbReference type="SUPFAM" id="SSF64484">
    <property type="entry name" value="beta and beta-prime subunits of DNA dependent RNA-polymerase"/>
    <property type="match status" value="1"/>
</dbReference>
<dbReference type="FunFam" id="1.10.274.100:FF:000001">
    <property type="entry name" value="DNA-directed RNA polymerase subunit"/>
    <property type="match status" value="1"/>
</dbReference>
<dbReference type="EC" id="2.7.7.6" evidence="10"/>
<dbReference type="InterPro" id="IPR045867">
    <property type="entry name" value="DNA-dir_RpoC_beta_prime"/>
</dbReference>
<organism evidence="13 14">
    <name type="scientific">Miscanthus lutarioriparius</name>
    <dbReference type="NCBI Taxonomy" id="422564"/>
    <lineage>
        <taxon>Eukaryota</taxon>
        <taxon>Viridiplantae</taxon>
        <taxon>Streptophyta</taxon>
        <taxon>Embryophyta</taxon>
        <taxon>Tracheophyta</taxon>
        <taxon>Spermatophyta</taxon>
        <taxon>Magnoliopsida</taxon>
        <taxon>Liliopsida</taxon>
        <taxon>Poales</taxon>
        <taxon>Poaceae</taxon>
        <taxon>PACMAD clade</taxon>
        <taxon>Panicoideae</taxon>
        <taxon>Andropogonodae</taxon>
        <taxon>Andropogoneae</taxon>
        <taxon>Saccharinae</taxon>
        <taxon>Miscanthus</taxon>
    </lineage>
</organism>
<evidence type="ECO:0000256" key="7">
    <source>
        <dbReference type="ARBA" id="ARBA00022833"/>
    </source>
</evidence>
<evidence type="ECO:0000256" key="5">
    <source>
        <dbReference type="ARBA" id="ARBA00022695"/>
    </source>
</evidence>
<dbReference type="InterPro" id="IPR044893">
    <property type="entry name" value="RNA_pol_Rpb1_clamp_domain"/>
</dbReference>
<dbReference type="PANTHER" id="PTHR19376">
    <property type="entry name" value="DNA-DIRECTED RNA POLYMERASE"/>
    <property type="match status" value="1"/>
</dbReference>
<dbReference type="InterPro" id="IPR007066">
    <property type="entry name" value="RNA_pol_Rpb1_3"/>
</dbReference>
<keyword evidence="5 10" id="KW-0548">Nucleotidyltransferase</keyword>
<dbReference type="GO" id="GO:0006351">
    <property type="term" value="P:DNA-templated transcription"/>
    <property type="evidence" value="ECO:0007669"/>
    <property type="project" value="InterPro"/>
</dbReference>
<dbReference type="Gene3D" id="3.30.1490.180">
    <property type="entry name" value="RNA polymerase ii"/>
    <property type="match status" value="1"/>
</dbReference>
<dbReference type="Gene3D" id="1.10.274.100">
    <property type="entry name" value="RNA polymerase Rpb1, domain 3"/>
    <property type="match status" value="1"/>
</dbReference>
<dbReference type="InterPro" id="IPR006592">
    <property type="entry name" value="RNA_pol_N"/>
</dbReference>
<evidence type="ECO:0000256" key="3">
    <source>
        <dbReference type="ARBA" id="ARBA00022553"/>
    </source>
</evidence>
<dbReference type="Proteomes" id="UP000604825">
    <property type="component" value="Unassembled WGS sequence"/>
</dbReference>
<protein>
    <recommendedName>
        <fullName evidence="10">DNA-directed RNA polymerase subunit</fullName>
        <ecNumber evidence="10">2.7.7.6</ecNumber>
    </recommendedName>
</protein>
<comment type="catalytic activity">
    <reaction evidence="9 10">
        <text>RNA(n) + a ribonucleoside 5'-triphosphate = RNA(n+1) + diphosphate</text>
        <dbReference type="Rhea" id="RHEA:21248"/>
        <dbReference type="Rhea" id="RHEA-COMP:14527"/>
        <dbReference type="Rhea" id="RHEA-COMP:17342"/>
        <dbReference type="ChEBI" id="CHEBI:33019"/>
        <dbReference type="ChEBI" id="CHEBI:61557"/>
        <dbReference type="ChEBI" id="CHEBI:140395"/>
        <dbReference type="EC" id="2.7.7.6"/>
    </reaction>
</comment>
<dbReference type="Gene3D" id="6.20.50.80">
    <property type="match status" value="1"/>
</dbReference>
<sequence>MSSPEIGVAGLRRTVGQGEGTGKCGSVSRSRCEGLRLPRLAKTAAHAAEQSSDGGATTTRARGHAEARERAERAPADSSPRGEARGGGLIGGDTVAAEIDGGGYGSAARVRGLGGSSSSAGFQRGTVLRGKPFIGRGHPRGPATAEACQIPASATDGKFGSAPTSVQIQMSVAQIEYAETMEKGKPKAVPDIHGGMAECPGHFDHLELAKPMFHIGFMKTVLSIMRCVCFNCSKILVDEDNTKFKQALKIRNPKNRLKKIYDACKTKKDDLTHQLAMIIRHNENLRRQERNGAPAHIKEFAQLLQFHIATYFDNELPGQPRLFLNAQATQCSGRPIKSICSRLKAKEGRVRGNLMGKRVDFSARTVITPDPNINIDELGVPWSIALNLTYPETVTPYNIERLKELVLNGPHPPLGKTGAKYIIREDGQRLDLRYVKKSNDQHLELGYKTRAEVLELLVVPKCIVSPQSNKPVMGIVQDTLIGCRKITKRDTLIEKDVFMNILMWWEDFDGKIPAPSILKPRPIWTGKQVFNLIIPRQINLIWFCSWHSDEEKGFVTPSDTMVRIEKGELLSGTLCNKTLGTCPGSLIHVIREEVGPDAARKFLGYTQWLVNYWLLQNGFSIGIGDMIADADTMKSIYRAISSAKDSVMKLIKQARDKKLEAEPGRTMMESFENKVNEVLNTAAACDGQQNIEGKQIPFGFSGRTLPHFMKNDYGPENRGFVESSYLQGLTPQEIFFHAMGGREGLIDTAVKTFETGYIQQRLVKAMEDIMVKYDGTVRNSLGDVIQFLYGEDGMYAVCIEEQNLDSLKMKKDEFDTVFRYELDDENWRPNYLMPIHFDDLKTISEFRSMLEAEVRKLEADRFQLGTEIATNGNHTWPLSVNLKRLIWNAQKTFKIDVRTCSVMHPIEIVEAIDKLQERLKVVPGDDAISIEAQKNATLFFNIHLRATFASKRVLKEYMLTREAFE</sequence>
<keyword evidence="3" id="KW-0597">Phosphoprotein</keyword>
<dbReference type="FunFam" id="3.30.1490.180:FF:000001">
    <property type="entry name" value="DNA-directed RNA polymerase subunit"/>
    <property type="match status" value="1"/>
</dbReference>
<dbReference type="AlphaFoldDB" id="A0A811NRM1"/>
<dbReference type="OrthoDB" id="768435at2759"/>
<dbReference type="GO" id="GO:0005665">
    <property type="term" value="C:RNA polymerase II, core complex"/>
    <property type="evidence" value="ECO:0007669"/>
    <property type="project" value="TreeGrafter"/>
</dbReference>
<gene>
    <name evidence="13" type="ORF">NCGR_LOCUS20362</name>
</gene>
<keyword evidence="6" id="KW-0677">Repeat</keyword>
<dbReference type="Pfam" id="PF00623">
    <property type="entry name" value="RNA_pol_Rpb1_2"/>
    <property type="match status" value="1"/>
</dbReference>
<dbReference type="SMART" id="SM00663">
    <property type="entry name" value="RPOLA_N"/>
    <property type="match status" value="1"/>
</dbReference>
<evidence type="ECO:0000256" key="11">
    <source>
        <dbReference type="SAM" id="MobiDB-lite"/>
    </source>
</evidence>
<dbReference type="Pfam" id="PF04997">
    <property type="entry name" value="RNA_pol_Rpb1_1"/>
    <property type="match status" value="1"/>
</dbReference>
<evidence type="ECO:0000256" key="1">
    <source>
        <dbReference type="ARBA" id="ARBA00006460"/>
    </source>
</evidence>
<comment type="function">
    <text evidence="10">DNA-dependent RNA polymerase catalyzes the transcription of DNA into RNA using the four ribonucleoside triphosphates as substrates.</text>
</comment>
<keyword evidence="2 10" id="KW-0240">DNA-directed RNA polymerase</keyword>
<accession>A0A811NRM1</accession>
<dbReference type="InterPro" id="IPR007075">
    <property type="entry name" value="RNA_pol_Rpb1_6"/>
</dbReference>
<evidence type="ECO:0000259" key="12">
    <source>
        <dbReference type="SMART" id="SM00663"/>
    </source>
</evidence>
<dbReference type="Pfam" id="PF04992">
    <property type="entry name" value="RNA_pol_Rpb1_6"/>
    <property type="match status" value="1"/>
</dbReference>
<reference evidence="13" key="1">
    <citation type="submission" date="2020-10" db="EMBL/GenBank/DDBJ databases">
        <authorList>
            <person name="Han B."/>
            <person name="Lu T."/>
            <person name="Zhao Q."/>
            <person name="Huang X."/>
            <person name="Zhao Y."/>
        </authorList>
    </citation>
    <scope>NUCLEOTIDE SEQUENCE</scope>
</reference>
<evidence type="ECO:0000256" key="2">
    <source>
        <dbReference type="ARBA" id="ARBA00022478"/>
    </source>
</evidence>
<evidence type="ECO:0000256" key="4">
    <source>
        <dbReference type="ARBA" id="ARBA00022679"/>
    </source>
</evidence>
<dbReference type="GO" id="GO:0003899">
    <property type="term" value="F:DNA-directed RNA polymerase activity"/>
    <property type="evidence" value="ECO:0007669"/>
    <property type="project" value="UniProtKB-EC"/>
</dbReference>
<dbReference type="EMBL" id="CAJGYO010000005">
    <property type="protein sequence ID" value="CAD6229871.1"/>
    <property type="molecule type" value="Genomic_DNA"/>
</dbReference>
<dbReference type="InterPro" id="IPR000722">
    <property type="entry name" value="RNA_pol_asu"/>
</dbReference>
<keyword evidence="7" id="KW-0862">Zinc</keyword>
<evidence type="ECO:0000313" key="13">
    <source>
        <dbReference type="EMBL" id="CAD6229871.1"/>
    </source>
</evidence>
<feature type="region of interest" description="Disordered" evidence="11">
    <location>
        <begin position="1"/>
        <end position="30"/>
    </location>
</feature>
<dbReference type="Gene3D" id="1.10.132.30">
    <property type="match status" value="2"/>
</dbReference>
<name>A0A811NRM1_9POAL</name>
<dbReference type="PANTHER" id="PTHR19376:SF37">
    <property type="entry name" value="DNA-DIRECTED RNA POLYMERASE II SUBUNIT RPB1"/>
    <property type="match status" value="1"/>
</dbReference>